<gene>
    <name evidence="4" type="ORF">GCM10009836_08570</name>
</gene>
<evidence type="ECO:0000256" key="2">
    <source>
        <dbReference type="SAM" id="MobiDB-lite"/>
    </source>
</evidence>
<feature type="domain" description="Rhodanese" evidence="3">
    <location>
        <begin position="556"/>
        <end position="600"/>
    </location>
</feature>
<dbReference type="PANTHER" id="PTHR48101:SF4">
    <property type="entry name" value="METHYLMALONYL-COA MUTASE, MITOCHONDRIAL"/>
    <property type="match status" value="1"/>
</dbReference>
<accession>A0ABN2MR13</accession>
<dbReference type="Proteomes" id="UP001500449">
    <property type="component" value="Unassembled WGS sequence"/>
</dbReference>
<dbReference type="Pfam" id="PF01642">
    <property type="entry name" value="MM_CoA_mutase"/>
    <property type="match status" value="1"/>
</dbReference>
<dbReference type="InterPro" id="IPR006099">
    <property type="entry name" value="MeMalonylCoA_mutase_a/b_cat"/>
</dbReference>
<dbReference type="SUPFAM" id="SSF51703">
    <property type="entry name" value="Cobalamin (vitamin B12)-dependent enzymes"/>
    <property type="match status" value="1"/>
</dbReference>
<comment type="caution">
    <text evidence="4">The sequence shown here is derived from an EMBL/GenBank/DDBJ whole genome shotgun (WGS) entry which is preliminary data.</text>
</comment>
<feature type="region of interest" description="Disordered" evidence="2">
    <location>
        <begin position="1"/>
        <end position="24"/>
    </location>
</feature>
<dbReference type="InterPro" id="IPR001763">
    <property type="entry name" value="Rhodanese-like_dom"/>
</dbReference>
<sequence>MAPQETGETELVDEQTLADEAPEPPEHLVLAAEFAQATRDEWAAAVDGVLRKARRIGEDAPLGAGVEKLAWDTADGIHVQPLYTADDVADLPPAGVPGALPYTRGGTAARPSWDVRQHHVATTGSAARAAVMTDLENGVSSVWLAVGAGGVPVAELGAVLEDVFLDLAPVVLDAGESAAEAAEEFLALAEARGVAKDALRGTLGLDPVGLRARAGRGPAVDSVAPLATRVAAEYPLVKAVVVDATPVQEAGGSEAQELGFSLASGVAYLRALTAAGLSVEQAAGLLEFRYAATAEQFPTIAKLRAARRLWGRVLEASGAAGPGQSQHAVVSPALFSKRDPWVNMLRGTVASFAAGVGGADAVTVPPFDIAIGEPQAFARRVARNTQALLIEESHVSRVLDPAGGSWYVEHLTADLAEAGWAFFQEIEAAGGVVAALDSGLVAEKTAAVRAKREKSIATRRTPLTGVSEFPNLDEKPVERTPLPAPVERGGLPLYRPAGAYEEYRDRSDELLAEKGQRPTAYLATLGPLAAYTARAGFARNLLQAGGIAAPEAGATETAEDVVAAWGKSTPVVVLCSTDALYDERAEATAKALKEAGAQRVLLAGKGSYAGVDGYLSAGCNALAVIDDVYTALEEAK</sequence>
<dbReference type="CDD" id="cd03677">
    <property type="entry name" value="MM_CoA_mutase_beta"/>
    <property type="match status" value="1"/>
</dbReference>
<name>A0ABN2MR13_9PSEU</name>
<comment type="subunit">
    <text evidence="1">Heterodimer of an alpha and a beta chain.</text>
</comment>
<evidence type="ECO:0000259" key="3">
    <source>
        <dbReference type="PROSITE" id="PS50206"/>
    </source>
</evidence>
<dbReference type="Gene3D" id="3.40.50.280">
    <property type="entry name" value="Cobalamin-binding domain"/>
    <property type="match status" value="1"/>
</dbReference>
<dbReference type="RefSeq" id="WP_344412539.1">
    <property type="nucleotide sequence ID" value="NZ_BAAAQK010000003.1"/>
</dbReference>
<organism evidence="4 5">
    <name type="scientific">Pseudonocardia ailaonensis</name>
    <dbReference type="NCBI Taxonomy" id="367279"/>
    <lineage>
        <taxon>Bacteria</taxon>
        <taxon>Bacillati</taxon>
        <taxon>Actinomycetota</taxon>
        <taxon>Actinomycetes</taxon>
        <taxon>Pseudonocardiales</taxon>
        <taxon>Pseudonocardiaceae</taxon>
        <taxon>Pseudonocardia</taxon>
    </lineage>
</organism>
<evidence type="ECO:0000313" key="5">
    <source>
        <dbReference type="Proteomes" id="UP001500449"/>
    </source>
</evidence>
<dbReference type="EMBL" id="BAAAQK010000003">
    <property type="protein sequence ID" value="GAA1832735.1"/>
    <property type="molecule type" value="Genomic_DNA"/>
</dbReference>
<dbReference type="PROSITE" id="PS50206">
    <property type="entry name" value="RHODANESE_3"/>
    <property type="match status" value="1"/>
</dbReference>
<dbReference type="Gene3D" id="3.20.20.240">
    <property type="entry name" value="Methylmalonyl-CoA mutase"/>
    <property type="match status" value="1"/>
</dbReference>
<feature type="region of interest" description="Disordered" evidence="2">
    <location>
        <begin position="467"/>
        <end position="488"/>
    </location>
</feature>
<dbReference type="PANTHER" id="PTHR48101">
    <property type="entry name" value="METHYLMALONYL-COA MUTASE, MITOCHONDRIAL-RELATED"/>
    <property type="match status" value="1"/>
</dbReference>
<proteinExistence type="predicted"/>
<keyword evidence="5" id="KW-1185">Reference proteome</keyword>
<dbReference type="InterPro" id="IPR016176">
    <property type="entry name" value="Cbl-dep_enz_cat"/>
</dbReference>
<feature type="compositionally biased region" description="Acidic residues" evidence="2">
    <location>
        <begin position="7"/>
        <end position="23"/>
    </location>
</feature>
<evidence type="ECO:0000313" key="4">
    <source>
        <dbReference type="EMBL" id="GAA1832735.1"/>
    </source>
</evidence>
<reference evidence="4 5" key="1">
    <citation type="journal article" date="2019" name="Int. J. Syst. Evol. Microbiol.">
        <title>The Global Catalogue of Microorganisms (GCM) 10K type strain sequencing project: providing services to taxonomists for standard genome sequencing and annotation.</title>
        <authorList>
            <consortium name="The Broad Institute Genomics Platform"/>
            <consortium name="The Broad Institute Genome Sequencing Center for Infectious Disease"/>
            <person name="Wu L."/>
            <person name="Ma J."/>
        </authorList>
    </citation>
    <scope>NUCLEOTIDE SEQUENCE [LARGE SCALE GENOMIC DNA]</scope>
    <source>
        <strain evidence="4 5">JCM 16009</strain>
    </source>
</reference>
<protein>
    <submittedName>
        <fullName evidence="4">Methylmalonyl-CoA mutase family protein</fullName>
    </submittedName>
</protein>
<evidence type="ECO:0000256" key="1">
    <source>
        <dbReference type="ARBA" id="ARBA00011870"/>
    </source>
</evidence>